<feature type="transmembrane region" description="Helical" evidence="2">
    <location>
        <begin position="357"/>
        <end position="379"/>
    </location>
</feature>
<dbReference type="AlphaFoldDB" id="A0A5P9NLQ4"/>
<proteinExistence type="predicted"/>
<evidence type="ECO:0000313" key="3">
    <source>
        <dbReference type="EMBL" id="QFU75858.1"/>
    </source>
</evidence>
<feature type="transmembrane region" description="Helical" evidence="2">
    <location>
        <begin position="7"/>
        <end position="30"/>
    </location>
</feature>
<keyword evidence="2" id="KW-0812">Transmembrane</keyword>
<feature type="transmembrane region" description="Helical" evidence="2">
    <location>
        <begin position="385"/>
        <end position="407"/>
    </location>
</feature>
<name>A0A5P9NLQ4_9GAMM</name>
<dbReference type="PRINTS" id="PR00702">
    <property type="entry name" value="ACRIFLAVINRP"/>
</dbReference>
<dbReference type="SUPFAM" id="SSF82866">
    <property type="entry name" value="Multidrug efflux transporter AcrB transmembrane domain"/>
    <property type="match status" value="2"/>
</dbReference>
<dbReference type="GO" id="GO:0005886">
    <property type="term" value="C:plasma membrane"/>
    <property type="evidence" value="ECO:0007669"/>
    <property type="project" value="TreeGrafter"/>
</dbReference>
<reference evidence="3 4" key="1">
    <citation type="submission" date="2019-02" db="EMBL/GenBank/DDBJ databases">
        <authorList>
            <person name="Li S.-H."/>
        </authorList>
    </citation>
    <scope>NUCLEOTIDE SEQUENCE [LARGE SCALE GENOMIC DNA]</scope>
    <source>
        <strain evidence="3 4">IMCC14385</strain>
    </source>
</reference>
<feature type="coiled-coil region" evidence="1">
    <location>
        <begin position="578"/>
        <end position="605"/>
    </location>
</feature>
<dbReference type="KEGG" id="halc:EY643_09405"/>
<feature type="transmembrane region" description="Helical" evidence="2">
    <location>
        <begin position="878"/>
        <end position="900"/>
    </location>
</feature>
<dbReference type="InterPro" id="IPR001036">
    <property type="entry name" value="Acrflvin-R"/>
</dbReference>
<keyword evidence="4" id="KW-1185">Reference proteome</keyword>
<evidence type="ECO:0000256" key="1">
    <source>
        <dbReference type="SAM" id="Coils"/>
    </source>
</evidence>
<keyword evidence="1" id="KW-0175">Coiled coil</keyword>
<gene>
    <name evidence="3" type="ORF">EY643_09405</name>
</gene>
<dbReference type="Gene3D" id="3.30.70.1440">
    <property type="entry name" value="Multidrug efflux transporter AcrB pore domain"/>
    <property type="match status" value="1"/>
</dbReference>
<keyword evidence="2" id="KW-1133">Transmembrane helix</keyword>
<feature type="transmembrane region" description="Helical" evidence="2">
    <location>
        <begin position="529"/>
        <end position="548"/>
    </location>
</feature>
<dbReference type="SUPFAM" id="SSF82714">
    <property type="entry name" value="Multidrug efflux transporter AcrB TolC docking domain, DN and DC subdomains"/>
    <property type="match status" value="2"/>
</dbReference>
<evidence type="ECO:0000256" key="2">
    <source>
        <dbReference type="SAM" id="Phobius"/>
    </source>
</evidence>
<keyword evidence="2" id="KW-0472">Membrane</keyword>
<feature type="transmembrane region" description="Helical" evidence="2">
    <location>
        <begin position="454"/>
        <end position="472"/>
    </location>
</feature>
<dbReference type="PANTHER" id="PTHR32063">
    <property type="match status" value="1"/>
</dbReference>
<dbReference type="PANTHER" id="PTHR32063:SF33">
    <property type="entry name" value="RND SUPERFAMILY EFFLUX PUMP PERMEASE COMPONENT"/>
    <property type="match status" value="1"/>
</dbReference>
<dbReference type="Gene3D" id="1.20.1640.10">
    <property type="entry name" value="Multidrug efflux transporter AcrB transmembrane domain"/>
    <property type="match status" value="2"/>
</dbReference>
<feature type="transmembrane region" description="Helical" evidence="2">
    <location>
        <begin position="1010"/>
        <end position="1035"/>
    </location>
</feature>
<dbReference type="EMBL" id="CP036422">
    <property type="protein sequence ID" value="QFU75858.1"/>
    <property type="molecule type" value="Genomic_DNA"/>
</dbReference>
<dbReference type="Gene3D" id="3.30.2090.10">
    <property type="entry name" value="Multidrug efflux transporter AcrB TolC docking domain, DN and DC subdomains"/>
    <property type="match status" value="2"/>
</dbReference>
<evidence type="ECO:0000313" key="4">
    <source>
        <dbReference type="Proteomes" id="UP000326287"/>
    </source>
</evidence>
<accession>A0A5P9NLQ4</accession>
<dbReference type="RefSeq" id="WP_152661965.1">
    <property type="nucleotide sequence ID" value="NZ_CP036422.1"/>
</dbReference>
<sequence length="1057" mass="114800">MHRIIAWFVYNPVAANLLMLILVVSGLLALPRIHQEEFPNMAVDAVRVQVPYLGAAPEEVETAVCVRIEEAVRGSEGVDTIKSTASEGYCSVLIELIDGVDKNKIANDIKSKVDAIDSFPSETEKPISAEVTITATVLQIAVAGHADEHTLRLLGQQIRDDIAALPEVSQVDLLYSRPYEISIEVSEQTLRRHGLTLKEVGEAISNSSLDVPGGSLKTDGGEILLRTIGQAYRAQEFEDIVVLTRTDGTLLTVGDIATVIDGFQDSDLYSRLDGEPSVAIKVSRIGEEDILLIAEQVTAYLERKRLEVPEGIELLVWQDESQDLENRVETLLKNARSGLLLVLLVLTLFLRFRLALWVAAGIPVAMLGTIATFPAFGISISTMSIMGFILALGILVDDAIVVGERVYAHEQLGKDRNTAAIDGTQEVSIPVVFGVLTTMTTFLPILLVPGDMSGFAMSIGATVIIALFFSVVESQMILPVHLAHRKAEKETGDHPLVDRWLRLQDKISGSLLVFAKRYYQPAVNIALEWRYLTAAAGIVVLAVTMAGFSSGRLEMQFFPPVEGPRLYASITLPEGTPIERTEEAVKQLEASAEKLRRELDADNEQGEASGINHIYSVLGGALPKGSIGSSGSGQSNVAEVGIELNLPPDYHGISTASYANRWRELTGAIPDAVEQTFDAAAFGAGDAIDIEIFGPDFDQLRSVAAELRAALETYAGVIDITDTFRAGKQEVQLKLKPEARSLGLTMKDLGSQVRQAFYGYEAQRIQRGKDDIKVMVRYPEEQRKSLGDLEGMRIRTADGTEVPFSSVAEVTLGRGYTTIQRTDGQRVVRVIADVNRNVTSPEAVLESLKQSELTEILQRYPGVSYGLAGEAESRSESIGGLISLAAVAMLIIYALLAIPLKSYLQPLVIMSVIPFGVVGAIIGHLILGIDLVFFSLLGIIALSGVVVNSSLVLVDYINKQRDAGQDLYYAITHAGTVRFRPIVLTSVTTFIGLAPLMAEKSISLLMFRPMSASLAFGVLMGTIITLFLVPCLYMIQEDILQLLGKERKSPPVKQLAD</sequence>
<dbReference type="Gene3D" id="3.30.70.1320">
    <property type="entry name" value="Multidrug efflux transporter AcrB pore domain like"/>
    <property type="match status" value="1"/>
</dbReference>
<feature type="transmembrane region" description="Helical" evidence="2">
    <location>
        <begin position="933"/>
        <end position="958"/>
    </location>
</feature>
<dbReference type="SUPFAM" id="SSF82693">
    <property type="entry name" value="Multidrug efflux transporter AcrB pore domain, PN1, PN2, PC1 and PC2 subdomains"/>
    <property type="match status" value="2"/>
</dbReference>
<feature type="transmembrane region" description="Helical" evidence="2">
    <location>
        <begin position="979"/>
        <end position="998"/>
    </location>
</feature>
<dbReference type="Pfam" id="PF00873">
    <property type="entry name" value="ACR_tran"/>
    <property type="match status" value="1"/>
</dbReference>
<organism evidence="3 4">
    <name type="scientific">Halioglobus maricola</name>
    <dbReference type="NCBI Taxonomy" id="2601894"/>
    <lineage>
        <taxon>Bacteria</taxon>
        <taxon>Pseudomonadati</taxon>
        <taxon>Pseudomonadota</taxon>
        <taxon>Gammaproteobacteria</taxon>
        <taxon>Cellvibrionales</taxon>
        <taxon>Halieaceae</taxon>
        <taxon>Halioglobus</taxon>
    </lineage>
</organism>
<dbReference type="Gene3D" id="3.30.70.1430">
    <property type="entry name" value="Multidrug efflux transporter AcrB pore domain"/>
    <property type="match status" value="2"/>
</dbReference>
<feature type="transmembrane region" description="Helical" evidence="2">
    <location>
        <begin position="427"/>
        <end position="448"/>
    </location>
</feature>
<protein>
    <submittedName>
        <fullName evidence="3">Efflux RND transporter permease subunit</fullName>
    </submittedName>
</protein>
<dbReference type="Proteomes" id="UP000326287">
    <property type="component" value="Chromosome"/>
</dbReference>
<feature type="transmembrane region" description="Helical" evidence="2">
    <location>
        <begin position="907"/>
        <end position="927"/>
    </location>
</feature>
<dbReference type="OrthoDB" id="5287122at2"/>
<dbReference type="GO" id="GO:0042910">
    <property type="term" value="F:xenobiotic transmembrane transporter activity"/>
    <property type="evidence" value="ECO:0007669"/>
    <property type="project" value="TreeGrafter"/>
</dbReference>
<dbReference type="InterPro" id="IPR027463">
    <property type="entry name" value="AcrB_DN_DC_subdom"/>
</dbReference>
<feature type="transmembrane region" description="Helical" evidence="2">
    <location>
        <begin position="331"/>
        <end position="350"/>
    </location>
</feature>